<evidence type="ECO:0000256" key="8">
    <source>
        <dbReference type="PIRNR" id="PIRNR000124"/>
    </source>
</evidence>
<dbReference type="SUPFAM" id="SSF52413">
    <property type="entry name" value="UDP-glucose/GDP-mannose dehydrogenase C-terminal domain"/>
    <property type="match status" value="1"/>
</dbReference>
<evidence type="ECO:0000256" key="10">
    <source>
        <dbReference type="PIRSR" id="PIRSR500134-2"/>
    </source>
</evidence>
<comment type="caution">
    <text evidence="13">The sequence shown here is derived from an EMBL/GenBank/DDBJ whole genome shotgun (WGS) entry which is preliminary data.</text>
</comment>
<keyword evidence="5 8" id="KW-0560">Oxidoreductase</keyword>
<feature type="binding site" evidence="11">
    <location>
        <position position="87"/>
    </location>
    <ligand>
        <name>NAD(+)</name>
        <dbReference type="ChEBI" id="CHEBI:57540"/>
    </ligand>
</feature>
<dbReference type="InterPro" id="IPR001732">
    <property type="entry name" value="UDP-Glc/GDP-Man_DH_N"/>
</dbReference>
<dbReference type="SUPFAM" id="SSF51735">
    <property type="entry name" value="NAD(P)-binding Rossmann-fold domains"/>
    <property type="match status" value="1"/>
</dbReference>
<dbReference type="PIRSF" id="PIRSF500134">
    <property type="entry name" value="UDPglc_DH_bac"/>
    <property type="match status" value="1"/>
</dbReference>
<dbReference type="Pfam" id="PF03721">
    <property type="entry name" value="UDPG_MGDP_dh_N"/>
    <property type="match status" value="1"/>
</dbReference>
<evidence type="ECO:0000259" key="12">
    <source>
        <dbReference type="SMART" id="SM00984"/>
    </source>
</evidence>
<organism evidence="13">
    <name type="scientific">Dictyoglomus thermophilum</name>
    <dbReference type="NCBI Taxonomy" id="14"/>
    <lineage>
        <taxon>Bacteria</taxon>
        <taxon>Pseudomonadati</taxon>
        <taxon>Dictyoglomota</taxon>
        <taxon>Dictyoglomia</taxon>
        <taxon>Dictyoglomales</taxon>
        <taxon>Dictyoglomaceae</taxon>
        <taxon>Dictyoglomus</taxon>
    </lineage>
</organism>
<comment type="pathway">
    <text evidence="1">Nucleotide-sugar biosynthesis; UDP-alpha-D-glucuronate biosynthesis; UDP-alpha-D-glucuronate from UDP-alpha-D-glucose: step 1/1.</text>
</comment>
<evidence type="ECO:0000256" key="7">
    <source>
        <dbReference type="ARBA" id="ARBA00047473"/>
    </source>
</evidence>
<feature type="binding site" evidence="10">
    <location>
        <position position="259"/>
    </location>
    <ligand>
        <name>substrate</name>
    </ligand>
</feature>
<dbReference type="GO" id="GO:0000271">
    <property type="term" value="P:polysaccharide biosynthetic process"/>
    <property type="evidence" value="ECO:0007669"/>
    <property type="project" value="InterPro"/>
</dbReference>
<evidence type="ECO:0000256" key="9">
    <source>
        <dbReference type="PIRSR" id="PIRSR500134-1"/>
    </source>
</evidence>
<evidence type="ECO:0000256" key="3">
    <source>
        <dbReference type="ARBA" id="ARBA00012954"/>
    </source>
</evidence>
<dbReference type="InterPro" id="IPR014026">
    <property type="entry name" value="UDP-Glc/GDP-Man_DH_dimer"/>
</dbReference>
<dbReference type="PANTHER" id="PTHR43750">
    <property type="entry name" value="UDP-GLUCOSE 6-DEHYDROGENASE TUAD"/>
    <property type="match status" value="1"/>
</dbReference>
<name>A0A7C3MI54_DICTH</name>
<evidence type="ECO:0000256" key="11">
    <source>
        <dbReference type="PIRSR" id="PIRSR500134-3"/>
    </source>
</evidence>
<dbReference type="GO" id="GO:0051287">
    <property type="term" value="F:NAD binding"/>
    <property type="evidence" value="ECO:0007669"/>
    <property type="project" value="InterPro"/>
</dbReference>
<dbReference type="InterPro" id="IPR014027">
    <property type="entry name" value="UDP-Glc/GDP-Man_DH_C"/>
</dbReference>
<evidence type="ECO:0000256" key="5">
    <source>
        <dbReference type="ARBA" id="ARBA00023002"/>
    </source>
</evidence>
<feature type="binding site" evidence="11">
    <location>
        <position position="31"/>
    </location>
    <ligand>
        <name>NAD(+)</name>
        <dbReference type="ChEBI" id="CHEBI:57540"/>
    </ligand>
</feature>
<dbReference type="InterPro" id="IPR036291">
    <property type="entry name" value="NAD(P)-bd_dom_sf"/>
</dbReference>
<keyword evidence="6 8" id="KW-0520">NAD</keyword>
<dbReference type="SMART" id="SM00984">
    <property type="entry name" value="UDPG_MGDP_dh_C"/>
    <property type="match status" value="1"/>
</dbReference>
<feature type="binding site" evidence="10">
    <location>
        <begin position="154"/>
        <end position="157"/>
    </location>
    <ligand>
        <name>substrate</name>
    </ligand>
</feature>
<dbReference type="AlphaFoldDB" id="A0A7C3MI54"/>
<evidence type="ECO:0000256" key="6">
    <source>
        <dbReference type="ARBA" id="ARBA00023027"/>
    </source>
</evidence>
<evidence type="ECO:0000256" key="2">
    <source>
        <dbReference type="ARBA" id="ARBA00006601"/>
    </source>
</evidence>
<dbReference type="PANTHER" id="PTHR43750:SF3">
    <property type="entry name" value="UDP-GLUCOSE 6-DEHYDROGENASE TUAD"/>
    <property type="match status" value="1"/>
</dbReference>
<feature type="binding site" evidence="10">
    <location>
        <position position="323"/>
    </location>
    <ligand>
        <name>substrate</name>
    </ligand>
</feature>
<accession>A0A7C3MI54</accession>
<dbReference type="Pfam" id="PF00984">
    <property type="entry name" value="UDPG_MGDP_dh"/>
    <property type="match status" value="1"/>
</dbReference>
<dbReference type="InterPro" id="IPR028357">
    <property type="entry name" value="UDPglc_DH_bac"/>
</dbReference>
<gene>
    <name evidence="13" type="ORF">ENW00_05880</name>
</gene>
<reference evidence="13" key="1">
    <citation type="journal article" date="2020" name="mSystems">
        <title>Genome- and Community-Level Interaction Insights into Carbon Utilization and Element Cycling Functions of Hydrothermarchaeota in Hydrothermal Sediment.</title>
        <authorList>
            <person name="Zhou Z."/>
            <person name="Liu Y."/>
            <person name="Xu W."/>
            <person name="Pan J."/>
            <person name="Luo Z.H."/>
            <person name="Li M."/>
        </authorList>
    </citation>
    <scope>NUCLEOTIDE SEQUENCE [LARGE SCALE GENOMIC DNA]</scope>
    <source>
        <strain evidence="13">SpSt-81</strain>
    </source>
</reference>
<dbReference type="GO" id="GO:0006065">
    <property type="term" value="P:UDP-glucuronate biosynthetic process"/>
    <property type="evidence" value="ECO:0007669"/>
    <property type="project" value="UniProtKB-UniPathway"/>
</dbReference>
<dbReference type="PIRSF" id="PIRSF000124">
    <property type="entry name" value="UDPglc_GDPman_dh"/>
    <property type="match status" value="1"/>
</dbReference>
<dbReference type="InterPro" id="IPR036220">
    <property type="entry name" value="UDP-Glc/GDP-Man_DH_C_sf"/>
</dbReference>
<dbReference type="InterPro" id="IPR008927">
    <property type="entry name" value="6-PGluconate_DH-like_C_sf"/>
</dbReference>
<proteinExistence type="inferred from homology"/>
<feature type="domain" description="UDP-glucose/GDP-mannose dehydrogenase C-terminal" evidence="12">
    <location>
        <begin position="316"/>
        <end position="417"/>
    </location>
</feature>
<comment type="catalytic activity">
    <reaction evidence="7 8">
        <text>UDP-alpha-D-glucose + 2 NAD(+) + H2O = UDP-alpha-D-glucuronate + 2 NADH + 3 H(+)</text>
        <dbReference type="Rhea" id="RHEA:23596"/>
        <dbReference type="ChEBI" id="CHEBI:15377"/>
        <dbReference type="ChEBI" id="CHEBI:15378"/>
        <dbReference type="ChEBI" id="CHEBI:57540"/>
        <dbReference type="ChEBI" id="CHEBI:57945"/>
        <dbReference type="ChEBI" id="CHEBI:58052"/>
        <dbReference type="ChEBI" id="CHEBI:58885"/>
        <dbReference type="EC" id="1.1.1.22"/>
    </reaction>
</comment>
<dbReference type="GO" id="GO:0003979">
    <property type="term" value="F:UDP-glucose 6-dehydrogenase activity"/>
    <property type="evidence" value="ECO:0007669"/>
    <property type="project" value="UniProtKB-EC"/>
</dbReference>
<dbReference type="EC" id="1.1.1.22" evidence="3 8"/>
<protein>
    <recommendedName>
        <fullName evidence="4 8">UDP-glucose 6-dehydrogenase</fullName>
        <ecNumber evidence="3 8">1.1.1.22</ecNumber>
    </recommendedName>
</protein>
<feature type="binding site" evidence="11">
    <location>
        <position position="157"/>
    </location>
    <ligand>
        <name>NAD(+)</name>
        <dbReference type="ChEBI" id="CHEBI:57540"/>
    </ligand>
</feature>
<feature type="binding site" evidence="11">
    <location>
        <position position="36"/>
    </location>
    <ligand>
        <name>NAD(+)</name>
        <dbReference type="ChEBI" id="CHEBI:57540"/>
    </ligand>
</feature>
<feature type="binding site" evidence="11">
    <location>
        <position position="330"/>
    </location>
    <ligand>
        <name>NAD(+)</name>
        <dbReference type="ChEBI" id="CHEBI:57540"/>
    </ligand>
</feature>
<dbReference type="Pfam" id="PF03720">
    <property type="entry name" value="UDPG_MGDP_dh_C"/>
    <property type="match status" value="1"/>
</dbReference>
<dbReference type="Gene3D" id="1.20.5.100">
    <property type="entry name" value="Cytochrome c1, transmembrane anchor, C-terminal"/>
    <property type="match status" value="1"/>
</dbReference>
<sequence length="433" mass="48923">MRNVGIIGTGYIGLVTALGLAEVGNRVICLDIDEEKINLLKKGISPIHEEGIEELLNRNIKEKRIFFTTDFQETIEKSEIIFICVNTPSKEDGEVDLSQVISSAKSISKFLKNRKIIAIKSTIPIGTLSKIREIFSKEGKKEGDEYELAIVPEFLREGKAVYDFFNPSRIVIGAEKDYVINSLKDLFSPFQAPMVITTPITAILIKYASNAFLAMRVSFINEIANICERFSVDVFEVIEGMKYDKRIGGEHLSPGIGFGGPCLSKDLMGLIKMAEKSGYEPDFLRAILEKNEHQVRHIVYKVKEQLSDLLYDYTISIWGLTFKPNTNDVRNSLAIKIINLLKNDGANIKAYDPYGMEEAKKIIKDVEYCNDIYEASKDSDLVLILTAWNEFKKVDFLKLKRLMKKPIIIDGVNILDPKEAKNHGFIYKGVGRE</sequence>
<dbReference type="SUPFAM" id="SSF48179">
    <property type="entry name" value="6-phosphogluconate dehydrogenase C-terminal domain-like"/>
    <property type="match status" value="1"/>
</dbReference>
<dbReference type="NCBIfam" id="TIGR03026">
    <property type="entry name" value="NDP-sugDHase"/>
    <property type="match status" value="1"/>
</dbReference>
<dbReference type="EMBL" id="DTIN01000018">
    <property type="protein sequence ID" value="HFX13670.1"/>
    <property type="molecule type" value="Genomic_DNA"/>
</dbReference>
<feature type="active site" description="Nucleophile" evidence="9">
    <location>
        <position position="262"/>
    </location>
</feature>
<feature type="binding site" evidence="11">
    <location>
        <position position="265"/>
    </location>
    <ligand>
        <name>NAD(+)</name>
        <dbReference type="ChEBI" id="CHEBI:57540"/>
    </ligand>
</feature>
<evidence type="ECO:0000313" key="13">
    <source>
        <dbReference type="EMBL" id="HFX13670.1"/>
    </source>
</evidence>
<feature type="binding site" evidence="11">
    <location>
        <position position="122"/>
    </location>
    <ligand>
        <name>NAD(+)</name>
        <dbReference type="ChEBI" id="CHEBI:57540"/>
    </ligand>
</feature>
<comment type="similarity">
    <text evidence="2 8">Belongs to the UDP-glucose/GDP-mannose dehydrogenase family.</text>
</comment>
<dbReference type="UniPathway" id="UPA00038">
    <property type="reaction ID" value="UER00491"/>
</dbReference>
<feature type="binding site" evidence="10">
    <location>
        <position position="206"/>
    </location>
    <ligand>
        <name>substrate</name>
    </ligand>
</feature>
<evidence type="ECO:0000256" key="4">
    <source>
        <dbReference type="ARBA" id="ARBA00015132"/>
    </source>
</evidence>
<evidence type="ECO:0000256" key="1">
    <source>
        <dbReference type="ARBA" id="ARBA00004701"/>
    </source>
</evidence>
<dbReference type="Gene3D" id="3.40.50.720">
    <property type="entry name" value="NAD(P)-binding Rossmann-like Domain"/>
    <property type="match status" value="2"/>
</dbReference>
<dbReference type="InterPro" id="IPR017476">
    <property type="entry name" value="UDP-Glc/GDP-Man"/>
</dbReference>